<dbReference type="Gene3D" id="3.30.450.20">
    <property type="entry name" value="PAS domain"/>
    <property type="match status" value="2"/>
</dbReference>
<evidence type="ECO:0000313" key="9">
    <source>
        <dbReference type="EMBL" id="MBB4175310.1"/>
    </source>
</evidence>
<dbReference type="PROSITE" id="PS50111">
    <property type="entry name" value="CHEMOTAXIS_TRANSDUC_2"/>
    <property type="match status" value="1"/>
</dbReference>
<sequence length="856" mass="90566">MSSEPRSPDHVNPLRSLLAKCTMMVAVCVLLVVAVILFVEFQQNLKKAEDVIEMRGSEVTQLLAGQMGGSIKFSNKEAIELIISDAMKVGGEELVTATVFDAQGSVIYSTQPDVSGEVQSLAKRSIQEVGGFTGSDGLSFAVASRFGANNEVVGAVSTVWTLEPSVASILQNQGAAMLLGFAVFAVAIIGAGISLRAQMSQPLIKLQTAMQNVAHEDYETDVPFTKRRDEIGQMARILDAFRLALSEANASRAAALFAGAGFEGSSAAMMVVDKDARVVFANPACEEIIRALSPEIRTFWPSADEETLVGADLSSAEKLQPLLKAAIDNPSKNLSDGMTKVRIGEKVVAINVDAALDRDGQLLGCVIEWTDRTEAEKHAALIQAIDVGQAIVEFSLEGKIIAANQNFLGMIGGTFEDTIKCSITSMFAHNLDGDTDGRAFARAAFAGEVPAGQFKAFSVHADKTFILDGNFGVVHDTNGEPESAIFIGNDVTKRSEMAELAEAERTSVQREQNKVVEILTVALKKLSDGDLESDIRHDVPESYVKLRDDFNGTVASLRETISKVIHNSDSIRNETSEITSAADDLSRRTEKQAATLEETAAALDELTVSVRSAAEGADEASRTSADAQSNAEQGGEVARKAVVAMDGIKTSSQEISKITSVIDDIAFQTNLLALNAGVEAARAGEAGRGFAVVATEVRGLAQRSSDAAREINALITSSGEQVQQGVDLVGKTGTALASIVTSISEISKRVANIASSSREQAVGLAEINTAMNELDHVTQQNAAMFEETTAASHALTSEADALVSAVAGFKIGEGKRQVHKPVKPAAVPASAPRTSHVVQGNTALAPVHDADGWEEF</sequence>
<proteinExistence type="inferred from homology"/>
<dbReference type="PANTHER" id="PTHR43531:SF11">
    <property type="entry name" value="METHYL-ACCEPTING CHEMOTAXIS PROTEIN 3"/>
    <property type="match status" value="1"/>
</dbReference>
<dbReference type="EMBL" id="JACIFU010000004">
    <property type="protein sequence ID" value="MBB4175310.1"/>
    <property type="molecule type" value="Genomic_DNA"/>
</dbReference>
<feature type="transmembrane region" description="Helical" evidence="6">
    <location>
        <begin position="17"/>
        <end position="39"/>
    </location>
</feature>
<dbReference type="NCBIfam" id="TIGR00229">
    <property type="entry name" value="sensory_box"/>
    <property type="match status" value="1"/>
</dbReference>
<dbReference type="Pfam" id="PF00672">
    <property type="entry name" value="HAMP"/>
    <property type="match status" value="1"/>
</dbReference>
<organism evidence="9 10">
    <name type="scientific">Sulfitobacter noctilucicola</name>
    <dbReference type="NCBI Taxonomy" id="1342301"/>
    <lineage>
        <taxon>Bacteria</taxon>
        <taxon>Pseudomonadati</taxon>
        <taxon>Pseudomonadota</taxon>
        <taxon>Alphaproteobacteria</taxon>
        <taxon>Rhodobacterales</taxon>
        <taxon>Roseobacteraceae</taxon>
        <taxon>Sulfitobacter</taxon>
    </lineage>
</organism>
<evidence type="ECO:0000256" key="2">
    <source>
        <dbReference type="ARBA" id="ARBA00022500"/>
    </source>
</evidence>
<feature type="region of interest" description="Disordered" evidence="5">
    <location>
        <begin position="613"/>
        <end position="636"/>
    </location>
</feature>
<dbReference type="Gene3D" id="6.10.340.10">
    <property type="match status" value="1"/>
</dbReference>
<feature type="compositionally biased region" description="Polar residues" evidence="5">
    <location>
        <begin position="622"/>
        <end position="632"/>
    </location>
</feature>
<dbReference type="InterPro" id="IPR000014">
    <property type="entry name" value="PAS"/>
</dbReference>
<evidence type="ECO:0000259" key="8">
    <source>
        <dbReference type="PROSITE" id="PS50885"/>
    </source>
</evidence>
<keyword evidence="6" id="KW-1133">Transmembrane helix</keyword>
<evidence type="ECO:0000256" key="6">
    <source>
        <dbReference type="SAM" id="Phobius"/>
    </source>
</evidence>
<keyword evidence="6" id="KW-0812">Transmembrane</keyword>
<comment type="similarity">
    <text evidence="3">Belongs to the methyl-accepting chemotaxis (MCP) protein family.</text>
</comment>
<name>A0A7W6Q4I1_9RHOB</name>
<gene>
    <name evidence="9" type="ORF">GGR93_003103</name>
</gene>
<dbReference type="SMART" id="SM00304">
    <property type="entry name" value="HAMP"/>
    <property type="match status" value="2"/>
</dbReference>
<dbReference type="AlphaFoldDB" id="A0A7W6Q4I1"/>
<dbReference type="InterPro" id="IPR051310">
    <property type="entry name" value="MCP_chemotaxis"/>
</dbReference>
<dbReference type="PANTHER" id="PTHR43531">
    <property type="entry name" value="PROTEIN ICFG"/>
    <property type="match status" value="1"/>
</dbReference>
<dbReference type="GO" id="GO:0004888">
    <property type="term" value="F:transmembrane signaling receptor activity"/>
    <property type="evidence" value="ECO:0007669"/>
    <property type="project" value="InterPro"/>
</dbReference>
<comment type="caution">
    <text evidence="9">The sequence shown here is derived from an EMBL/GenBank/DDBJ whole genome shotgun (WGS) entry which is preliminary data.</text>
</comment>
<evidence type="ECO:0000259" key="7">
    <source>
        <dbReference type="PROSITE" id="PS50111"/>
    </source>
</evidence>
<dbReference type="OrthoDB" id="354287at2"/>
<dbReference type="InterPro" id="IPR004089">
    <property type="entry name" value="MCPsignal_dom"/>
</dbReference>
<evidence type="ECO:0000313" key="10">
    <source>
        <dbReference type="Proteomes" id="UP000565745"/>
    </source>
</evidence>
<feature type="domain" description="HAMP" evidence="8">
    <location>
        <begin position="197"/>
        <end position="250"/>
    </location>
</feature>
<dbReference type="PROSITE" id="PS50885">
    <property type="entry name" value="HAMP"/>
    <property type="match status" value="2"/>
</dbReference>
<dbReference type="GO" id="GO:0006935">
    <property type="term" value="P:chemotaxis"/>
    <property type="evidence" value="ECO:0007669"/>
    <property type="project" value="UniProtKB-KW"/>
</dbReference>
<dbReference type="Gene3D" id="1.10.287.950">
    <property type="entry name" value="Methyl-accepting chemotaxis protein"/>
    <property type="match status" value="1"/>
</dbReference>
<dbReference type="RefSeq" id="WP_025056340.1">
    <property type="nucleotide sequence ID" value="NZ_JACIFU010000004.1"/>
</dbReference>
<evidence type="ECO:0000256" key="3">
    <source>
        <dbReference type="ARBA" id="ARBA00029447"/>
    </source>
</evidence>
<feature type="transmembrane region" description="Helical" evidence="6">
    <location>
        <begin position="175"/>
        <end position="195"/>
    </location>
</feature>
<comment type="subcellular location">
    <subcellularLocation>
        <location evidence="1">Membrane</location>
    </subcellularLocation>
</comment>
<dbReference type="PRINTS" id="PR00260">
    <property type="entry name" value="CHEMTRNSDUCR"/>
</dbReference>
<dbReference type="SUPFAM" id="SSF158472">
    <property type="entry name" value="HAMP domain-like"/>
    <property type="match status" value="1"/>
</dbReference>
<accession>A0A7W6Q4I1</accession>
<dbReference type="GO" id="GO:0007165">
    <property type="term" value="P:signal transduction"/>
    <property type="evidence" value="ECO:0007669"/>
    <property type="project" value="UniProtKB-KW"/>
</dbReference>
<dbReference type="FunFam" id="1.10.287.950:FF:000001">
    <property type="entry name" value="Methyl-accepting chemotaxis sensory transducer"/>
    <property type="match status" value="1"/>
</dbReference>
<reference evidence="9 10" key="1">
    <citation type="submission" date="2020-08" db="EMBL/GenBank/DDBJ databases">
        <title>Genomic Encyclopedia of Type Strains, Phase IV (KMG-IV): sequencing the most valuable type-strain genomes for metagenomic binning, comparative biology and taxonomic classification.</title>
        <authorList>
            <person name="Goeker M."/>
        </authorList>
    </citation>
    <scope>NUCLEOTIDE SEQUENCE [LARGE SCALE GENOMIC DNA]</scope>
    <source>
        <strain evidence="9 10">DSM 101015</strain>
    </source>
</reference>
<feature type="domain" description="HAMP" evidence="8">
    <location>
        <begin position="510"/>
        <end position="562"/>
    </location>
</feature>
<dbReference type="InterPro" id="IPR035965">
    <property type="entry name" value="PAS-like_dom_sf"/>
</dbReference>
<evidence type="ECO:0000256" key="5">
    <source>
        <dbReference type="SAM" id="MobiDB-lite"/>
    </source>
</evidence>
<evidence type="ECO:0000256" key="1">
    <source>
        <dbReference type="ARBA" id="ARBA00004370"/>
    </source>
</evidence>
<dbReference type="SUPFAM" id="SSF55785">
    <property type="entry name" value="PYP-like sensor domain (PAS domain)"/>
    <property type="match status" value="1"/>
</dbReference>
<keyword evidence="10" id="KW-1185">Reference proteome</keyword>
<keyword evidence="4" id="KW-0807">Transducer</keyword>
<dbReference type="CDD" id="cd11386">
    <property type="entry name" value="MCP_signal"/>
    <property type="match status" value="1"/>
</dbReference>
<keyword evidence="2" id="KW-0145">Chemotaxis</keyword>
<dbReference type="SMART" id="SM00283">
    <property type="entry name" value="MA"/>
    <property type="match status" value="1"/>
</dbReference>
<dbReference type="Pfam" id="PF00015">
    <property type="entry name" value="MCPsignal"/>
    <property type="match status" value="1"/>
</dbReference>
<dbReference type="GO" id="GO:0016020">
    <property type="term" value="C:membrane"/>
    <property type="evidence" value="ECO:0007669"/>
    <property type="project" value="UniProtKB-SubCell"/>
</dbReference>
<dbReference type="Pfam" id="PF13188">
    <property type="entry name" value="PAS_8"/>
    <property type="match status" value="1"/>
</dbReference>
<feature type="domain" description="Methyl-accepting transducer" evidence="7">
    <location>
        <begin position="567"/>
        <end position="796"/>
    </location>
</feature>
<protein>
    <submittedName>
        <fullName evidence="9">Methyl-accepting chemotaxis protein</fullName>
    </submittedName>
</protein>
<dbReference type="CDD" id="cd06225">
    <property type="entry name" value="HAMP"/>
    <property type="match status" value="1"/>
</dbReference>
<dbReference type="Pfam" id="PF13426">
    <property type="entry name" value="PAS_9"/>
    <property type="match status" value="1"/>
</dbReference>
<evidence type="ECO:0000256" key="4">
    <source>
        <dbReference type="PROSITE-ProRule" id="PRU00284"/>
    </source>
</evidence>
<dbReference type="Proteomes" id="UP000565745">
    <property type="component" value="Unassembled WGS sequence"/>
</dbReference>
<dbReference type="SUPFAM" id="SSF58104">
    <property type="entry name" value="Methyl-accepting chemotaxis protein (MCP) signaling domain"/>
    <property type="match status" value="1"/>
</dbReference>
<dbReference type="InterPro" id="IPR004090">
    <property type="entry name" value="Chemotax_Me-accpt_rcpt"/>
</dbReference>
<dbReference type="InterPro" id="IPR003660">
    <property type="entry name" value="HAMP_dom"/>
</dbReference>
<keyword evidence="6" id="KW-0472">Membrane</keyword>